<evidence type="ECO:0000256" key="1">
    <source>
        <dbReference type="SAM" id="MobiDB-lite"/>
    </source>
</evidence>
<dbReference type="SMART" id="SM00382">
    <property type="entry name" value="AAA"/>
    <property type="match status" value="1"/>
</dbReference>
<sequence length="577" mass="65824">MSPKSPAEDAFVNVWIDKENKVSQEGFYESWLNHSSAKIPNPPLQGYEMLRKDYPDHSLVAFSDYRLNLLNFPAVQVTPLEETPLVTNLRFLSLGNLSPVPGMLLDEVLVGNFSVTWQGYEYILYTVEYPSGFGMAQQNYVLHEGNRTISFIWESLKLSFVIGPEDNIRQLLLSAGIWADKLHSEIWVFDQGYWRKDAGLWYEVQKADWKDVILKDEFKKALQKDVYGFYTSEELYKDLGIPWKRGLIMYGPPGNGKTISLKAIMKWCDSKGHAPLYVKSFQSFAGEEYAMTLIFNKARQLAPCVIILEDLDSLINDRNRSFFLNQLDGLEGNDGLLVIGTTNHFERLDPGISGRPSRFDRKYLFDDPDRDERALYAQYWQNKLRNKNTVDFPDSLVGEIADATPKFSFAYLKEAFVSALVILAGVEEDPKPSFKSVIMEQIEKLRKQLDKSDICKRHGAQWRPLPVAAASPQTNSSSEPPKNPRQAFDCMPWRAPEVWSMARSSRTRDGGILPTSGRHFAQPPLYAARQDSPRPGSQLYMDGFGPYNESAHPARDDYRVLFDRMSLAGNQLSRKDI</sequence>
<accession>A0AAW0E948</accession>
<reference evidence="3 4" key="1">
    <citation type="submission" date="2024-01" db="EMBL/GenBank/DDBJ databases">
        <title>A draft genome for a cacao thread blight-causing isolate of Paramarasmius palmivorus.</title>
        <authorList>
            <person name="Baruah I.K."/>
            <person name="Bukari Y."/>
            <person name="Amoako-Attah I."/>
            <person name="Meinhardt L.W."/>
            <person name="Bailey B.A."/>
            <person name="Cohen S.P."/>
        </authorList>
    </citation>
    <scope>NUCLEOTIDE SEQUENCE [LARGE SCALE GENOMIC DNA]</scope>
    <source>
        <strain evidence="3 4">GH-12</strain>
    </source>
</reference>
<dbReference type="CDD" id="cd19481">
    <property type="entry name" value="RecA-like_protease"/>
    <property type="match status" value="1"/>
</dbReference>
<dbReference type="InterPro" id="IPR003593">
    <property type="entry name" value="AAA+_ATPase"/>
</dbReference>
<evidence type="ECO:0000313" key="4">
    <source>
        <dbReference type="Proteomes" id="UP001383192"/>
    </source>
</evidence>
<proteinExistence type="predicted"/>
<dbReference type="GO" id="GO:0005524">
    <property type="term" value="F:ATP binding"/>
    <property type="evidence" value="ECO:0007669"/>
    <property type="project" value="InterPro"/>
</dbReference>
<feature type="compositionally biased region" description="Polar residues" evidence="1">
    <location>
        <begin position="471"/>
        <end position="480"/>
    </location>
</feature>
<feature type="region of interest" description="Disordered" evidence="1">
    <location>
        <begin position="466"/>
        <end position="486"/>
    </location>
</feature>
<dbReference type="Proteomes" id="UP001383192">
    <property type="component" value="Unassembled WGS sequence"/>
</dbReference>
<feature type="domain" description="AAA+ ATPase" evidence="2">
    <location>
        <begin position="243"/>
        <end position="369"/>
    </location>
</feature>
<dbReference type="InterPro" id="IPR027417">
    <property type="entry name" value="P-loop_NTPase"/>
</dbReference>
<dbReference type="GO" id="GO:0016887">
    <property type="term" value="F:ATP hydrolysis activity"/>
    <property type="evidence" value="ECO:0007669"/>
    <property type="project" value="InterPro"/>
</dbReference>
<dbReference type="GO" id="GO:0042254">
    <property type="term" value="P:ribosome biogenesis"/>
    <property type="evidence" value="ECO:0007669"/>
    <property type="project" value="TreeGrafter"/>
</dbReference>
<gene>
    <name evidence="3" type="ORF">VNI00_001244</name>
</gene>
<dbReference type="GO" id="GO:0003723">
    <property type="term" value="F:RNA binding"/>
    <property type="evidence" value="ECO:0007669"/>
    <property type="project" value="TreeGrafter"/>
</dbReference>
<comment type="caution">
    <text evidence="3">The sequence shown here is derived from an EMBL/GenBank/DDBJ whole genome shotgun (WGS) entry which is preliminary data.</text>
</comment>
<dbReference type="PANTHER" id="PTHR23077:SF132">
    <property type="entry name" value="ATP-DEPENDENT ZN PROTEASE"/>
    <property type="match status" value="1"/>
</dbReference>
<dbReference type="InterPro" id="IPR050168">
    <property type="entry name" value="AAA_ATPase_domain"/>
</dbReference>
<keyword evidence="4" id="KW-1185">Reference proteome</keyword>
<protein>
    <recommendedName>
        <fullName evidence="2">AAA+ ATPase domain-containing protein</fullName>
    </recommendedName>
</protein>
<dbReference type="Pfam" id="PF00004">
    <property type="entry name" value="AAA"/>
    <property type="match status" value="1"/>
</dbReference>
<dbReference type="EMBL" id="JAYKXP010000003">
    <property type="protein sequence ID" value="KAK7060479.1"/>
    <property type="molecule type" value="Genomic_DNA"/>
</dbReference>
<dbReference type="GO" id="GO:1990275">
    <property type="term" value="F:preribosome binding"/>
    <property type="evidence" value="ECO:0007669"/>
    <property type="project" value="TreeGrafter"/>
</dbReference>
<dbReference type="InterPro" id="IPR003959">
    <property type="entry name" value="ATPase_AAA_core"/>
</dbReference>
<organism evidence="3 4">
    <name type="scientific">Paramarasmius palmivorus</name>
    <dbReference type="NCBI Taxonomy" id="297713"/>
    <lineage>
        <taxon>Eukaryota</taxon>
        <taxon>Fungi</taxon>
        <taxon>Dikarya</taxon>
        <taxon>Basidiomycota</taxon>
        <taxon>Agaricomycotina</taxon>
        <taxon>Agaricomycetes</taxon>
        <taxon>Agaricomycetidae</taxon>
        <taxon>Agaricales</taxon>
        <taxon>Marasmiineae</taxon>
        <taxon>Marasmiaceae</taxon>
        <taxon>Paramarasmius</taxon>
    </lineage>
</organism>
<dbReference type="AlphaFoldDB" id="A0AAW0E948"/>
<evidence type="ECO:0000259" key="2">
    <source>
        <dbReference type="SMART" id="SM00382"/>
    </source>
</evidence>
<name>A0AAW0E948_9AGAR</name>
<dbReference type="SUPFAM" id="SSF52540">
    <property type="entry name" value="P-loop containing nucleoside triphosphate hydrolases"/>
    <property type="match status" value="1"/>
</dbReference>
<dbReference type="PANTHER" id="PTHR23077">
    <property type="entry name" value="AAA-FAMILY ATPASE"/>
    <property type="match status" value="1"/>
</dbReference>
<dbReference type="GO" id="GO:0005634">
    <property type="term" value="C:nucleus"/>
    <property type="evidence" value="ECO:0007669"/>
    <property type="project" value="TreeGrafter"/>
</dbReference>
<dbReference type="Gene3D" id="3.40.50.300">
    <property type="entry name" value="P-loop containing nucleotide triphosphate hydrolases"/>
    <property type="match status" value="1"/>
</dbReference>
<evidence type="ECO:0000313" key="3">
    <source>
        <dbReference type="EMBL" id="KAK7060479.1"/>
    </source>
</evidence>